<keyword evidence="1" id="KW-0472">Membrane</keyword>
<evidence type="ECO:0000256" key="1">
    <source>
        <dbReference type="SAM" id="Phobius"/>
    </source>
</evidence>
<organism evidence="2 3">
    <name type="scientific">Rufibacter quisquiliarum</name>
    <dbReference type="NCBI Taxonomy" id="1549639"/>
    <lineage>
        <taxon>Bacteria</taxon>
        <taxon>Pseudomonadati</taxon>
        <taxon>Bacteroidota</taxon>
        <taxon>Cytophagia</taxon>
        <taxon>Cytophagales</taxon>
        <taxon>Hymenobacteraceae</taxon>
        <taxon>Rufibacter</taxon>
    </lineage>
</organism>
<comment type="caution">
    <text evidence="2">The sequence shown here is derived from an EMBL/GenBank/DDBJ whole genome shotgun (WGS) entry which is preliminary data.</text>
</comment>
<name>A0A839GE70_9BACT</name>
<proteinExistence type="predicted"/>
<dbReference type="RefSeq" id="WP_246386609.1">
    <property type="nucleotide sequence ID" value="NZ_JACJIQ010000001.1"/>
</dbReference>
<keyword evidence="3" id="KW-1185">Reference proteome</keyword>
<gene>
    <name evidence="2" type="ORF">FHS90_000520</name>
</gene>
<dbReference type="AlphaFoldDB" id="A0A839GE70"/>
<dbReference type="Proteomes" id="UP000563094">
    <property type="component" value="Unassembled WGS sequence"/>
</dbReference>
<protein>
    <submittedName>
        <fullName evidence="2">Uncharacterized protein</fullName>
    </submittedName>
</protein>
<dbReference type="EMBL" id="JACJIQ010000001">
    <property type="protein sequence ID" value="MBA9075823.1"/>
    <property type="molecule type" value="Genomic_DNA"/>
</dbReference>
<evidence type="ECO:0000313" key="3">
    <source>
        <dbReference type="Proteomes" id="UP000563094"/>
    </source>
</evidence>
<reference evidence="2 3" key="1">
    <citation type="submission" date="2020-08" db="EMBL/GenBank/DDBJ databases">
        <title>Genomic Encyclopedia of Type Strains, Phase IV (KMG-IV): sequencing the most valuable type-strain genomes for metagenomic binning, comparative biology and taxonomic classification.</title>
        <authorList>
            <person name="Goeker M."/>
        </authorList>
    </citation>
    <scope>NUCLEOTIDE SEQUENCE [LARGE SCALE GENOMIC DNA]</scope>
    <source>
        <strain evidence="2 3">DSM 29854</strain>
    </source>
</reference>
<evidence type="ECO:0000313" key="2">
    <source>
        <dbReference type="EMBL" id="MBA9075823.1"/>
    </source>
</evidence>
<feature type="transmembrane region" description="Helical" evidence="1">
    <location>
        <begin position="85"/>
        <end position="111"/>
    </location>
</feature>
<keyword evidence="1" id="KW-1133">Transmembrane helix</keyword>
<sequence>MSVTTALVDPFKSTVTPTNGSPAAEVTRPLTVMSAMAHRDLGCLKDLSSLKFSVPGKVPAQTNDGTVRNGTNSTSKSLLKALSGILTMFLLMNISLSFFMLLSFMIGLVSLGENCHDDISSWQMRSGCGQELETGSRNLHYKNLLSKKHS</sequence>
<keyword evidence="1" id="KW-0812">Transmembrane</keyword>
<accession>A0A839GE70</accession>